<dbReference type="OrthoDB" id="10630315at2759"/>
<dbReference type="EMBL" id="CAJNOC010001783">
    <property type="protein sequence ID" value="CAF0890841.1"/>
    <property type="molecule type" value="Genomic_DNA"/>
</dbReference>
<evidence type="ECO:0000313" key="3">
    <source>
        <dbReference type="EMBL" id="CAF0890841.1"/>
    </source>
</evidence>
<sequence length="221" mass="26943">MSRFMRRLMKHEDKPRFGHSPSRERTRSTDDSDISRYENQLFKLMDLIEKESSLVEELSEKLNTERNEANRARLHRLINMHYQSYVNLNESYRMHSQILNKKLDWLRVKNPQQVELGDQPEREMEETLENQELSYPREIQVLHEPTEQRSVLISETELENQRKEEESTRRREEKERREREKLSEKRAEKIMKEQEKTKRIEKAKSLIPNNVDMGFFLNIKR</sequence>
<keyword evidence="4" id="KW-1185">Reference proteome</keyword>
<feature type="region of interest" description="Disordered" evidence="2">
    <location>
        <begin position="157"/>
        <end position="197"/>
    </location>
</feature>
<gene>
    <name evidence="3" type="ORF">OXX778_LOCUS10902</name>
</gene>
<evidence type="ECO:0000313" key="4">
    <source>
        <dbReference type="Proteomes" id="UP000663879"/>
    </source>
</evidence>
<feature type="coiled-coil region" evidence="1">
    <location>
        <begin position="48"/>
        <end position="75"/>
    </location>
</feature>
<keyword evidence="1" id="KW-0175">Coiled coil</keyword>
<reference evidence="3" key="1">
    <citation type="submission" date="2021-02" db="EMBL/GenBank/DDBJ databases">
        <authorList>
            <person name="Nowell W R."/>
        </authorList>
    </citation>
    <scope>NUCLEOTIDE SEQUENCE</scope>
    <source>
        <strain evidence="3">Ploen Becks lab</strain>
    </source>
</reference>
<organism evidence="3 4">
    <name type="scientific">Brachionus calyciflorus</name>
    <dbReference type="NCBI Taxonomy" id="104777"/>
    <lineage>
        <taxon>Eukaryota</taxon>
        <taxon>Metazoa</taxon>
        <taxon>Spiralia</taxon>
        <taxon>Gnathifera</taxon>
        <taxon>Rotifera</taxon>
        <taxon>Eurotatoria</taxon>
        <taxon>Monogononta</taxon>
        <taxon>Pseudotrocha</taxon>
        <taxon>Ploima</taxon>
        <taxon>Brachionidae</taxon>
        <taxon>Brachionus</taxon>
    </lineage>
</organism>
<name>A0A813YWK3_9BILA</name>
<dbReference type="Proteomes" id="UP000663879">
    <property type="component" value="Unassembled WGS sequence"/>
</dbReference>
<proteinExistence type="predicted"/>
<evidence type="ECO:0000256" key="2">
    <source>
        <dbReference type="SAM" id="MobiDB-lite"/>
    </source>
</evidence>
<dbReference type="AlphaFoldDB" id="A0A813YWK3"/>
<feature type="compositionally biased region" description="Basic and acidic residues" evidence="2">
    <location>
        <begin position="159"/>
        <end position="197"/>
    </location>
</feature>
<accession>A0A813YWK3</accession>
<feature type="region of interest" description="Disordered" evidence="2">
    <location>
        <begin position="10"/>
        <end position="32"/>
    </location>
</feature>
<comment type="caution">
    <text evidence="3">The sequence shown here is derived from an EMBL/GenBank/DDBJ whole genome shotgun (WGS) entry which is preliminary data.</text>
</comment>
<protein>
    <submittedName>
        <fullName evidence="3">Uncharacterized protein</fullName>
    </submittedName>
</protein>
<evidence type="ECO:0000256" key="1">
    <source>
        <dbReference type="SAM" id="Coils"/>
    </source>
</evidence>